<accession>V5BAC6</accession>
<dbReference type="Proteomes" id="UP000017861">
    <property type="component" value="Unassembled WGS sequence"/>
</dbReference>
<comment type="caution">
    <text evidence="1">The sequence shown here is derived from an EMBL/GenBank/DDBJ whole genome shotgun (WGS) entry which is preliminary data.</text>
</comment>
<proteinExistence type="predicted"/>
<dbReference type="AlphaFoldDB" id="V5BAC6"/>
<dbReference type="OrthoDB" id="10636876at2759"/>
<dbReference type="VEuPathDB" id="TriTrypDB:TCDM_09263"/>
<sequence>MGISPDHICAPHAEHRFFARDTASCSGVGVFRPRHAKDALEGVRRSVVEAACNPLGPYDAGRWTDGTLPLAEHASGSAALPLHSPDSGAPCGASPHSCWQPCVLLPSGVSCH</sequence>
<protein>
    <submittedName>
        <fullName evidence="1">Uncharacterized protein</fullName>
    </submittedName>
</protein>
<gene>
    <name evidence="1" type="ORF">TCDM_09263</name>
</gene>
<evidence type="ECO:0000313" key="2">
    <source>
        <dbReference type="Proteomes" id="UP000017861"/>
    </source>
</evidence>
<organism evidence="1 2">
    <name type="scientific">Trypanosoma cruzi Dm28c</name>
    <dbReference type="NCBI Taxonomy" id="1416333"/>
    <lineage>
        <taxon>Eukaryota</taxon>
        <taxon>Discoba</taxon>
        <taxon>Euglenozoa</taxon>
        <taxon>Kinetoplastea</taxon>
        <taxon>Metakinetoplastina</taxon>
        <taxon>Trypanosomatida</taxon>
        <taxon>Trypanosomatidae</taxon>
        <taxon>Trypanosoma</taxon>
        <taxon>Schizotrypanum</taxon>
    </lineage>
</organism>
<evidence type="ECO:0000313" key="1">
    <source>
        <dbReference type="EMBL" id="ESS62997.1"/>
    </source>
</evidence>
<name>V5BAC6_TRYCR</name>
<reference evidence="1 2" key="1">
    <citation type="journal article" date="2014" name="Genome Announc.">
        <title>Trypanosoma cruzi Clone Dm28c Draft Genome Sequence.</title>
        <authorList>
            <person name="Grisard E.C."/>
            <person name="Teixeira S.M."/>
            <person name="de Almeida L.G."/>
            <person name="Stoco P.H."/>
            <person name="Gerber A.L."/>
            <person name="Talavera-Lopez C."/>
            <person name="Lima O.C."/>
            <person name="Andersson B."/>
            <person name="de Vasconcelos A.T."/>
        </authorList>
    </citation>
    <scope>NUCLEOTIDE SEQUENCE [LARGE SCALE GENOMIC DNA]</scope>
    <source>
        <strain evidence="1 2">Dm28c</strain>
    </source>
</reference>
<dbReference type="EMBL" id="AYLP01000149">
    <property type="protein sequence ID" value="ESS62997.1"/>
    <property type="molecule type" value="Genomic_DNA"/>
</dbReference>